<dbReference type="RefSeq" id="WP_272104327.1">
    <property type="nucleotide sequence ID" value="NZ_JAQNDK010000007.1"/>
</dbReference>
<protein>
    <submittedName>
        <fullName evidence="2">Uncharacterized protein</fullName>
    </submittedName>
</protein>
<evidence type="ECO:0000256" key="1">
    <source>
        <dbReference type="SAM" id="MobiDB-lite"/>
    </source>
</evidence>
<evidence type="ECO:0000313" key="2">
    <source>
        <dbReference type="EMBL" id="MDC0685819.1"/>
    </source>
</evidence>
<sequence length="40" mass="4010">MPTTDAVWACRSSGGRPSNQGTGGRAAALFEADMAIGEVA</sequence>
<name>A0ABT5CHA0_9BACT</name>
<keyword evidence="3" id="KW-1185">Reference proteome</keyword>
<dbReference type="EMBL" id="JAQNDK010000007">
    <property type="protein sequence ID" value="MDC0685819.1"/>
    <property type="molecule type" value="Genomic_DNA"/>
</dbReference>
<organism evidence="2 3">
    <name type="scientific">Sorangium atrum</name>
    <dbReference type="NCBI Taxonomy" id="2995308"/>
    <lineage>
        <taxon>Bacteria</taxon>
        <taxon>Pseudomonadati</taxon>
        <taxon>Myxococcota</taxon>
        <taxon>Polyangia</taxon>
        <taxon>Polyangiales</taxon>
        <taxon>Polyangiaceae</taxon>
        <taxon>Sorangium</taxon>
    </lineage>
</organism>
<reference evidence="2 3" key="1">
    <citation type="submission" date="2023-01" db="EMBL/GenBank/DDBJ databases">
        <title>Minimal conservation of predation-associated metabolite biosynthetic gene clusters underscores biosynthetic potential of Myxococcota including descriptions for ten novel species: Archangium lansinium sp. nov., Myxococcus landrumus sp. nov., Nannocystis bai.</title>
        <authorList>
            <person name="Ahearne A."/>
            <person name="Stevens C."/>
            <person name="Dowd S."/>
        </authorList>
    </citation>
    <scope>NUCLEOTIDE SEQUENCE [LARGE SCALE GENOMIC DNA]</scope>
    <source>
        <strain evidence="2 3">WIWO2</strain>
    </source>
</reference>
<comment type="caution">
    <text evidence="2">The sequence shown here is derived from an EMBL/GenBank/DDBJ whole genome shotgun (WGS) entry which is preliminary data.</text>
</comment>
<gene>
    <name evidence="2" type="ORF">POL72_49405</name>
</gene>
<dbReference type="Proteomes" id="UP001217485">
    <property type="component" value="Unassembled WGS sequence"/>
</dbReference>
<proteinExistence type="predicted"/>
<evidence type="ECO:0000313" key="3">
    <source>
        <dbReference type="Proteomes" id="UP001217485"/>
    </source>
</evidence>
<accession>A0ABT5CHA0</accession>
<feature type="region of interest" description="Disordered" evidence="1">
    <location>
        <begin position="1"/>
        <end position="24"/>
    </location>
</feature>